<evidence type="ECO:0000256" key="3">
    <source>
        <dbReference type="ARBA" id="ARBA00023236"/>
    </source>
</evidence>
<gene>
    <name evidence="5" type="ORF">IGS73_06325</name>
</gene>
<evidence type="ECO:0000313" key="6">
    <source>
        <dbReference type="Proteomes" id="UP000593998"/>
    </source>
</evidence>
<evidence type="ECO:0000256" key="1">
    <source>
        <dbReference type="ARBA" id="ARBA00022763"/>
    </source>
</evidence>
<keyword evidence="3" id="KW-0742">SOS response</keyword>
<dbReference type="Pfam" id="PF13555">
    <property type="entry name" value="AAA_29"/>
    <property type="match status" value="1"/>
</dbReference>
<keyword evidence="4" id="KW-0175">Coiled coil</keyword>
<dbReference type="AlphaFoldDB" id="A0A7L9J349"/>
<dbReference type="GO" id="GO:0000731">
    <property type="term" value="P:DNA synthesis involved in DNA repair"/>
    <property type="evidence" value="ECO:0007669"/>
    <property type="project" value="TreeGrafter"/>
</dbReference>
<proteinExistence type="predicted"/>
<feature type="coiled-coil region" evidence="4">
    <location>
        <begin position="626"/>
        <end position="660"/>
    </location>
</feature>
<feature type="coiled-coil region" evidence="4">
    <location>
        <begin position="307"/>
        <end position="348"/>
    </location>
</feature>
<dbReference type="PANTHER" id="PTHR32182:SF0">
    <property type="entry name" value="DNA REPLICATION AND REPAIR PROTEIN RECF"/>
    <property type="match status" value="1"/>
</dbReference>
<dbReference type="Gene3D" id="3.40.50.300">
    <property type="entry name" value="P-loop containing nucleotide triphosphate hydrolases"/>
    <property type="match status" value="1"/>
</dbReference>
<dbReference type="GO" id="GO:0009432">
    <property type="term" value="P:SOS response"/>
    <property type="evidence" value="ECO:0007669"/>
    <property type="project" value="UniProtKB-KW"/>
</dbReference>
<dbReference type="InterPro" id="IPR027417">
    <property type="entry name" value="P-loop_NTPase"/>
</dbReference>
<dbReference type="GO" id="GO:0006302">
    <property type="term" value="P:double-strand break repair"/>
    <property type="evidence" value="ECO:0007669"/>
    <property type="project" value="TreeGrafter"/>
</dbReference>
<dbReference type="Proteomes" id="UP000593998">
    <property type="component" value="Chromosome"/>
</dbReference>
<keyword evidence="2" id="KW-0234">DNA repair</keyword>
<organism evidence="5 6">
    <name type="scientific">Janibacter indicus</name>
    <dbReference type="NCBI Taxonomy" id="857417"/>
    <lineage>
        <taxon>Bacteria</taxon>
        <taxon>Bacillati</taxon>
        <taxon>Actinomycetota</taxon>
        <taxon>Actinomycetes</taxon>
        <taxon>Micrococcales</taxon>
        <taxon>Intrasporangiaceae</taxon>
        <taxon>Janibacter</taxon>
    </lineage>
</organism>
<dbReference type="Pfam" id="PF13558">
    <property type="entry name" value="SbcC_Walker_B"/>
    <property type="match status" value="1"/>
</dbReference>
<name>A0A7L9J349_9MICO</name>
<keyword evidence="1" id="KW-0227">DNA damage</keyword>
<evidence type="ECO:0000313" key="5">
    <source>
        <dbReference type="EMBL" id="QOK23988.1"/>
    </source>
</evidence>
<dbReference type="EMBL" id="CP062789">
    <property type="protein sequence ID" value="QOK23988.1"/>
    <property type="molecule type" value="Genomic_DNA"/>
</dbReference>
<evidence type="ECO:0000256" key="4">
    <source>
        <dbReference type="SAM" id="Coils"/>
    </source>
</evidence>
<dbReference type="RefSeq" id="WP_192911864.1">
    <property type="nucleotide sequence ID" value="NZ_CP062789.1"/>
</dbReference>
<protein>
    <recommendedName>
        <fullName evidence="7">AAA+ ATPase domain-containing protein</fullName>
    </recommendedName>
</protein>
<dbReference type="PANTHER" id="PTHR32182">
    <property type="entry name" value="DNA REPLICATION AND REPAIR PROTEIN RECF"/>
    <property type="match status" value="1"/>
</dbReference>
<dbReference type="SUPFAM" id="SSF52540">
    <property type="entry name" value="P-loop containing nucleoside triphosphate hydrolases"/>
    <property type="match status" value="2"/>
</dbReference>
<dbReference type="CDD" id="cd00267">
    <property type="entry name" value="ABC_ATPase"/>
    <property type="match status" value="1"/>
</dbReference>
<reference evidence="5 6" key="1">
    <citation type="submission" date="2020-10" db="EMBL/GenBank/DDBJ databases">
        <title>Janibacter indicus TT2 genome sequence.</title>
        <authorList>
            <person name="Lee K."/>
            <person name="Ganzorig M."/>
        </authorList>
    </citation>
    <scope>NUCLEOTIDE SEQUENCE [LARGE SCALE GENOMIC DNA]</scope>
    <source>
        <strain evidence="5 6">TT2</strain>
    </source>
</reference>
<evidence type="ECO:0008006" key="7">
    <source>
        <dbReference type="Google" id="ProtNLM"/>
    </source>
</evidence>
<evidence type="ECO:0000256" key="2">
    <source>
        <dbReference type="ARBA" id="ARBA00023204"/>
    </source>
</evidence>
<sequence>MTLDAGRSFEGQWRLAEVQVANWGTFHGAIYRVPVARRGHLITGPSGSGKSSLLDAIATVLTPDKWLRFNQAAQGSVKRGNQRDTLTYVRGAWSRTVDEHEDRIVSAYLRPRATWSGIVLRFEDGASGVLSLARLFFARATSSTSADINDLCLLERTEVDLGELQEFAVDGLQTRRLQQAHPDALVTSNHAHGRFYARMRSILGMDSEGALQLLHKTQAAKHLDSLDQLFRDHMLERPTTFDLAETATTQFGELRAAHDRVVQLRKQRDHLLQLRTHAQAHEAADEIARHATALIDAEEPYRRRRTLGLATEERADLRARLIALEDDARMKQESLNKAQERVRAAEAAAHERGGAQVEVLRDRRRGAEQHARSVSERWQQLDEQLRGVGVEGAPTSRQDYAELMATIDRTLEQAGPAAGPSHEQQAELATARADLRAADRAIESARTSRSGVPRALLDVRQSLADQMSVPEASLPFAAELLDVRSEYEQWRGAIERVLRPFALTMLVRTPHLVAARRWVDATRLGTRVVIEEVRDDSSALRPATDPRSLVNRVDVREGAFREWMLRRLSERYDYTCVDHPDAMGDHPRSVTINGQVRSSQTRYEKDDRWPVDDRKRWVLGDPTALLDALIEHRAAAQRRVDEAEAVIRGLEEQRDHESHRRGVLGVVRNQTWSDIDRDGAHATVDAVDKQLSALTSRASGLHDALESLRSAEAEHGEAQQASVDVRVQVESARTEARDVDRVIDEIQTAIDAGHVPEVEESLRAELDERFRDRRRLTRAQLPERGMVVVRTLQAERDRALADVSEAAESLVTSEVTFMSTWPEASAELTATVDDRAGFLDLLDSIVARGLPEHEADFLRLLRERSRDLIGDLVNEIQTAPHEIAERVAPINDSLRRSLFDTGVHLQLQVKTRRPETASRFLQDLRSITENSWTDDDLESAESRFATLAEVMRRLDSSDPVDRTWRQTCLDTRQHVTFLAREVDDAGVVGATYDSGAAMSGGQQQKLVIFCLAAALRYQLAAIDDVYPRYGTIVLDEAFDKADTRYTRMALDIFVEFGFQMVLATPQKLLQTIEPYVDGATSIENPTRQRSLVAQLQWDRAGAP</sequence>
<accession>A0A7L9J349</accession>